<accession>A0A2T9YHJ0</accession>
<evidence type="ECO:0000256" key="3">
    <source>
        <dbReference type="ARBA" id="ARBA00023242"/>
    </source>
</evidence>
<dbReference type="GO" id="GO:0006281">
    <property type="term" value="P:DNA repair"/>
    <property type="evidence" value="ECO:0007669"/>
    <property type="project" value="InterPro"/>
</dbReference>
<evidence type="ECO:0000256" key="2">
    <source>
        <dbReference type="ARBA" id="ARBA00009761"/>
    </source>
</evidence>
<dbReference type="GO" id="GO:0003677">
    <property type="term" value="F:DNA binding"/>
    <property type="evidence" value="ECO:0007669"/>
    <property type="project" value="InterPro"/>
</dbReference>
<dbReference type="OrthoDB" id="188186at2759"/>
<sequence length="80" mass="8660">MEKPTPRINSSLASQFINGNLSVNLSQDCPITTTYVEIIGKVEPNLQISGYSSVALGNNFDLDAYNKLVIAAANNPSLFR</sequence>
<evidence type="ECO:0000256" key="1">
    <source>
        <dbReference type="ARBA" id="ARBA00004123"/>
    </source>
</evidence>
<comment type="similarity">
    <text evidence="2">Belongs to the replication factor A protein 3 family.</text>
</comment>
<keyword evidence="3" id="KW-0539">Nucleus</keyword>
<dbReference type="AlphaFoldDB" id="A0A2T9YHJ0"/>
<dbReference type="GO" id="GO:0006260">
    <property type="term" value="P:DNA replication"/>
    <property type="evidence" value="ECO:0007669"/>
    <property type="project" value="InterPro"/>
</dbReference>
<dbReference type="InterPro" id="IPR012340">
    <property type="entry name" value="NA-bd_OB-fold"/>
</dbReference>
<evidence type="ECO:0000313" key="5">
    <source>
        <dbReference type="Proteomes" id="UP000245699"/>
    </source>
</evidence>
<dbReference type="EMBL" id="MBFT01000397">
    <property type="protein sequence ID" value="PVU91818.1"/>
    <property type="molecule type" value="Genomic_DNA"/>
</dbReference>
<dbReference type="Gene3D" id="2.40.50.140">
    <property type="entry name" value="Nucleic acid-binding proteins"/>
    <property type="match status" value="1"/>
</dbReference>
<comment type="caution">
    <text evidence="4">The sequence shown here is derived from an EMBL/GenBank/DDBJ whole genome shotgun (WGS) entry which is preliminary data.</text>
</comment>
<protein>
    <submittedName>
        <fullName evidence="4">Uncharacterized protein</fullName>
    </submittedName>
</protein>
<name>A0A2T9YHJ0_9FUNG</name>
<keyword evidence="5" id="KW-1185">Reference proteome</keyword>
<evidence type="ECO:0000313" key="4">
    <source>
        <dbReference type="EMBL" id="PVU91818.1"/>
    </source>
</evidence>
<reference evidence="4 5" key="1">
    <citation type="journal article" date="2018" name="MBio">
        <title>Comparative Genomics Reveals the Core Gene Toolbox for the Fungus-Insect Symbiosis.</title>
        <authorList>
            <person name="Wang Y."/>
            <person name="Stata M."/>
            <person name="Wang W."/>
            <person name="Stajich J.E."/>
            <person name="White M.M."/>
            <person name="Moncalvo J.M."/>
        </authorList>
    </citation>
    <scope>NUCLEOTIDE SEQUENCE [LARGE SCALE GENOMIC DNA]</scope>
    <source>
        <strain evidence="4 5">AUS-77-4</strain>
    </source>
</reference>
<dbReference type="GO" id="GO:0006310">
    <property type="term" value="P:DNA recombination"/>
    <property type="evidence" value="ECO:0007669"/>
    <property type="project" value="InterPro"/>
</dbReference>
<comment type="subcellular location">
    <subcellularLocation>
        <location evidence="1">Nucleus</location>
    </subcellularLocation>
</comment>
<proteinExistence type="inferred from homology"/>
<dbReference type="Pfam" id="PF08661">
    <property type="entry name" value="Rep_fac-A_3"/>
    <property type="match status" value="1"/>
</dbReference>
<dbReference type="InterPro" id="IPR013970">
    <property type="entry name" value="Rfa2"/>
</dbReference>
<dbReference type="Proteomes" id="UP000245699">
    <property type="component" value="Unassembled WGS sequence"/>
</dbReference>
<gene>
    <name evidence="4" type="ORF">BB559_003970</name>
</gene>
<dbReference type="GO" id="GO:0031981">
    <property type="term" value="C:nuclear lumen"/>
    <property type="evidence" value="ECO:0007669"/>
    <property type="project" value="UniProtKB-ARBA"/>
</dbReference>
<dbReference type="STRING" id="61424.A0A2T9YHJ0"/>
<organism evidence="4 5">
    <name type="scientific">Furculomyces boomerangus</name>
    <dbReference type="NCBI Taxonomy" id="61424"/>
    <lineage>
        <taxon>Eukaryota</taxon>
        <taxon>Fungi</taxon>
        <taxon>Fungi incertae sedis</taxon>
        <taxon>Zoopagomycota</taxon>
        <taxon>Kickxellomycotina</taxon>
        <taxon>Harpellomycetes</taxon>
        <taxon>Harpellales</taxon>
        <taxon>Harpellaceae</taxon>
        <taxon>Furculomyces</taxon>
    </lineage>
</organism>
<dbReference type="SUPFAM" id="SSF50249">
    <property type="entry name" value="Nucleic acid-binding proteins"/>
    <property type="match status" value="1"/>
</dbReference>